<keyword evidence="9" id="KW-0732">Signal</keyword>
<comment type="subcellular location">
    <subcellularLocation>
        <location evidence="1">Membrane</location>
    </subcellularLocation>
</comment>
<organism evidence="11 12">
    <name type="scientific">Cucumis melo var. makuwa</name>
    <name type="common">Oriental melon</name>
    <dbReference type="NCBI Taxonomy" id="1194695"/>
    <lineage>
        <taxon>Eukaryota</taxon>
        <taxon>Viridiplantae</taxon>
        <taxon>Streptophyta</taxon>
        <taxon>Embryophyta</taxon>
        <taxon>Tracheophyta</taxon>
        <taxon>Spermatophyta</taxon>
        <taxon>Magnoliopsida</taxon>
        <taxon>eudicotyledons</taxon>
        <taxon>Gunneridae</taxon>
        <taxon>Pentapetalae</taxon>
        <taxon>rosids</taxon>
        <taxon>fabids</taxon>
        <taxon>Cucurbitales</taxon>
        <taxon>Cucurbitaceae</taxon>
        <taxon>Benincaseae</taxon>
        <taxon>Cucumis</taxon>
    </lineage>
</organism>
<dbReference type="Proteomes" id="UP000321947">
    <property type="component" value="Unassembled WGS sequence"/>
</dbReference>
<keyword evidence="5 8" id="KW-1133">Transmembrane helix</keyword>
<dbReference type="SUPFAM" id="SSF51419">
    <property type="entry name" value="PLP-binding barrel"/>
    <property type="match status" value="1"/>
</dbReference>
<dbReference type="InterPro" id="IPR001608">
    <property type="entry name" value="Ala_racemase_N"/>
</dbReference>
<dbReference type="InterPro" id="IPR006593">
    <property type="entry name" value="Cyt_b561/ferric_Rdtase_TM"/>
</dbReference>
<dbReference type="EMBL" id="SSTD01010113">
    <property type="protein sequence ID" value="TYK13025.1"/>
    <property type="molecule type" value="Genomic_DNA"/>
</dbReference>
<keyword evidence="2" id="KW-0813">Transport</keyword>
<feature type="transmembrane region" description="Helical" evidence="8">
    <location>
        <begin position="72"/>
        <end position="92"/>
    </location>
</feature>
<name>A0A5D3CN93_CUCMM</name>
<dbReference type="Gene3D" id="1.20.120.1770">
    <property type="match status" value="1"/>
</dbReference>
<evidence type="ECO:0000256" key="2">
    <source>
        <dbReference type="ARBA" id="ARBA00022448"/>
    </source>
</evidence>
<keyword evidence="3 8" id="KW-0812">Transmembrane</keyword>
<dbReference type="AlphaFoldDB" id="A0A5D3CN93"/>
<feature type="signal peptide" evidence="9">
    <location>
        <begin position="1"/>
        <end position="24"/>
    </location>
</feature>
<comment type="caution">
    <text evidence="11">The sequence shown here is derived from an EMBL/GenBank/DDBJ whole genome shotgun (WGS) entry which is preliminary data.</text>
</comment>
<dbReference type="InterPro" id="IPR029066">
    <property type="entry name" value="PLP-binding_barrel"/>
</dbReference>
<dbReference type="HAMAP" id="MF_02087">
    <property type="entry name" value="PLP_homeostasis"/>
    <property type="match status" value="1"/>
</dbReference>
<dbReference type="FunFam" id="3.20.20.10:FF:000014">
    <property type="entry name" value="Pyridoxal phosphate homeostasis protein"/>
    <property type="match status" value="1"/>
</dbReference>
<dbReference type="CDD" id="cd08760">
    <property type="entry name" value="Cyt_b561_FRRS1_like"/>
    <property type="match status" value="1"/>
</dbReference>
<dbReference type="GO" id="GO:0030170">
    <property type="term" value="F:pyridoxal phosphate binding"/>
    <property type="evidence" value="ECO:0007669"/>
    <property type="project" value="UniProtKB-UniRule"/>
</dbReference>
<proteinExistence type="inferred from homology"/>
<protein>
    <recommendedName>
        <fullName evidence="7">Pyridoxal phosphate homeostasis protein</fullName>
        <shortName evidence="7">PLP homeostasis protein</shortName>
    </recommendedName>
</protein>
<dbReference type="PROSITE" id="PS50939">
    <property type="entry name" value="CYTOCHROME_B561"/>
    <property type="match status" value="1"/>
</dbReference>
<feature type="transmembrane region" description="Helical" evidence="8">
    <location>
        <begin position="104"/>
        <end position="125"/>
    </location>
</feature>
<dbReference type="Pfam" id="PF01168">
    <property type="entry name" value="Ala_racemase_N"/>
    <property type="match status" value="1"/>
</dbReference>
<keyword evidence="6 8" id="KW-0472">Membrane</keyword>
<evidence type="ECO:0000256" key="6">
    <source>
        <dbReference type="ARBA" id="ARBA00023136"/>
    </source>
</evidence>
<feature type="transmembrane region" description="Helical" evidence="8">
    <location>
        <begin position="206"/>
        <end position="224"/>
    </location>
</feature>
<dbReference type="Gene3D" id="3.20.20.10">
    <property type="entry name" value="Alanine racemase"/>
    <property type="match status" value="1"/>
</dbReference>
<dbReference type="PANTHER" id="PTHR10146">
    <property type="entry name" value="PROLINE SYNTHETASE CO-TRANSCRIBED BACTERIAL HOMOLOG PROTEIN"/>
    <property type="match status" value="1"/>
</dbReference>
<feature type="modified residue" description="N6-(pyridoxal phosphate)lysine" evidence="7">
    <location>
        <position position="316"/>
    </location>
</feature>
<keyword evidence="4" id="KW-0249">Electron transport</keyword>
<dbReference type="PROSITE" id="PS01211">
    <property type="entry name" value="UPF0001"/>
    <property type="match status" value="1"/>
</dbReference>
<evidence type="ECO:0000256" key="3">
    <source>
        <dbReference type="ARBA" id="ARBA00022692"/>
    </source>
</evidence>
<dbReference type="SMART" id="SM00665">
    <property type="entry name" value="B561"/>
    <property type="match status" value="1"/>
</dbReference>
<evidence type="ECO:0000259" key="10">
    <source>
        <dbReference type="PROSITE" id="PS50939"/>
    </source>
</evidence>
<keyword evidence="7" id="KW-0663">Pyridoxal phosphate</keyword>
<evidence type="ECO:0000313" key="12">
    <source>
        <dbReference type="Proteomes" id="UP000321947"/>
    </source>
</evidence>
<comment type="function">
    <text evidence="7">Pyridoxal 5'-phosphate (PLP)-binding protein, which may be involved in intracellular homeostatic regulation of pyridoxal 5'-phosphate (PLP), the active form of vitamin B6.</text>
</comment>
<dbReference type="NCBIfam" id="TIGR00044">
    <property type="entry name" value="YggS family pyridoxal phosphate-dependent enzyme"/>
    <property type="match status" value="1"/>
</dbReference>
<evidence type="ECO:0000256" key="8">
    <source>
        <dbReference type="SAM" id="Phobius"/>
    </source>
</evidence>
<evidence type="ECO:0000256" key="1">
    <source>
        <dbReference type="ARBA" id="ARBA00004370"/>
    </source>
</evidence>
<evidence type="ECO:0000313" key="11">
    <source>
        <dbReference type="EMBL" id="TYK13025.1"/>
    </source>
</evidence>
<accession>A0A5D3CN93</accession>
<evidence type="ECO:0000256" key="4">
    <source>
        <dbReference type="ARBA" id="ARBA00022982"/>
    </source>
</evidence>
<dbReference type="InterPro" id="IPR011078">
    <property type="entry name" value="PyrdxlP_homeostasis"/>
</dbReference>
<comment type="similarity">
    <text evidence="7">Belongs to the pyridoxal phosphate-binding protein YggS/PROSC family.</text>
</comment>
<dbReference type="PANTHER" id="PTHR10146:SF15">
    <property type="entry name" value="PYRIDOXAL PHOSPHATE HOMEOSTASIS PROTEIN"/>
    <property type="match status" value="1"/>
</dbReference>
<dbReference type="CDD" id="cd06822">
    <property type="entry name" value="PLPDE_III_YBL036c_euk"/>
    <property type="match status" value="1"/>
</dbReference>
<feature type="chain" id="PRO_5022775949" description="Pyridoxal phosphate homeostasis protein" evidence="9">
    <location>
        <begin position="25"/>
        <end position="517"/>
    </location>
</feature>
<feature type="transmembrane region" description="Helical" evidence="8">
    <location>
        <begin position="137"/>
        <end position="159"/>
    </location>
</feature>
<feature type="transmembrane region" description="Helical" evidence="8">
    <location>
        <begin position="180"/>
        <end position="200"/>
    </location>
</feature>
<reference evidence="11 12" key="1">
    <citation type="submission" date="2019-08" db="EMBL/GenBank/DDBJ databases">
        <title>Draft genome sequences of two oriental melons (Cucumis melo L. var makuwa).</title>
        <authorList>
            <person name="Kwon S.-Y."/>
        </authorList>
    </citation>
    <scope>NUCLEOTIDE SEQUENCE [LARGE SCALE GENOMIC DNA]</scope>
    <source>
        <strain evidence="12">cv. Chang Bougi</strain>
        <tissue evidence="11">Leaf</tissue>
    </source>
</reference>
<evidence type="ECO:0000256" key="5">
    <source>
        <dbReference type="ARBA" id="ARBA00022989"/>
    </source>
</evidence>
<evidence type="ECO:0000256" key="9">
    <source>
        <dbReference type="SAM" id="SignalP"/>
    </source>
</evidence>
<evidence type="ECO:0000256" key="7">
    <source>
        <dbReference type="HAMAP-Rule" id="MF_03225"/>
    </source>
</evidence>
<gene>
    <name evidence="11" type="ORF">E5676_scaffold255G006260</name>
</gene>
<feature type="domain" description="Cytochrome b561" evidence="10">
    <location>
        <begin position="36"/>
        <end position="233"/>
    </location>
</feature>
<dbReference type="GO" id="GO:0016020">
    <property type="term" value="C:membrane"/>
    <property type="evidence" value="ECO:0007669"/>
    <property type="project" value="UniProtKB-SubCell"/>
</dbReference>
<dbReference type="Pfam" id="PF03188">
    <property type="entry name" value="Cytochrom_B561"/>
    <property type="match status" value="1"/>
</dbReference>
<sequence>MGSRFHLFLIILCLLLALSSIGYSVPTEATAEQQANSTSGLHNPDAKVTSPSKIWKNPGLGYTTLLRHVHGVLNIIGWGTLIPIGIIVGRYFRQEFPIRCDQWYSVHAVCQTCGYIMGTVGWAFGVSVLHSSSKRSHLPFLVLGIFIILLTTIQIMFAVCMQPKKESGARRRCWEIYHHVMGYVIMALIIGVIFEGINAQRHPKKWRWGYVGILSGLAIVGAALEGSDERRKLDDDVVSLRCLLGPRVLNSNVESSELNNLEEEQEDSCTDMASSAAIEGATPASAALKSVLERVQLAAERSGRVPQQIRVVAVSKTKPVPVIRQVYDAGHRYFGENYVQELVEKAPQLPEDIEWHFIGNLQSNKVKPLLSGVPNLAVVETVDDEKIANRLDRMVESIGRKPLKVFIQVNTSGEESKSGVEPSGCVELAKHVSLNCPNLQFSGLMTIGMLDYTSTPENFKLLANCRTEVCKALEISEEQCELSMGMSADFELAVEMGSTNVRVGSTIFGAREYLKKK</sequence>